<proteinExistence type="predicted"/>
<dbReference type="NCBIfam" id="NF005458">
    <property type="entry name" value="PRK07053.1"/>
    <property type="match status" value="1"/>
</dbReference>
<dbReference type="Gene3D" id="3.40.50.880">
    <property type="match status" value="1"/>
</dbReference>
<dbReference type="PANTHER" id="PTHR42695">
    <property type="entry name" value="GLUTAMINE AMIDOTRANSFERASE YLR126C-RELATED"/>
    <property type="match status" value="1"/>
</dbReference>
<dbReference type="InterPro" id="IPR017926">
    <property type="entry name" value="GATASE"/>
</dbReference>
<evidence type="ECO:0000313" key="3">
    <source>
        <dbReference type="EMBL" id="SNQ51702.1"/>
    </source>
</evidence>
<protein>
    <submittedName>
        <fullName evidence="3">Glutamine amidotransferase</fullName>
    </submittedName>
</protein>
<keyword evidence="3" id="KW-0808">Transferase</keyword>
<keyword evidence="4" id="KW-1185">Reference proteome</keyword>
<dbReference type="GO" id="GO:0005829">
    <property type="term" value="C:cytosol"/>
    <property type="evidence" value="ECO:0007669"/>
    <property type="project" value="TreeGrafter"/>
</dbReference>
<dbReference type="GO" id="GO:0016740">
    <property type="term" value="F:transferase activity"/>
    <property type="evidence" value="ECO:0007669"/>
    <property type="project" value="UniProtKB-KW"/>
</dbReference>
<keyword evidence="3" id="KW-0315">Glutamine amidotransferase</keyword>
<evidence type="ECO:0000256" key="1">
    <source>
        <dbReference type="SAM" id="MobiDB-lite"/>
    </source>
</evidence>
<dbReference type="PANTHER" id="PTHR42695:SF5">
    <property type="entry name" value="GLUTAMINE AMIDOTRANSFERASE YLR126C-RELATED"/>
    <property type="match status" value="1"/>
</dbReference>
<dbReference type="SUPFAM" id="SSF52317">
    <property type="entry name" value="Class I glutamine amidotransferase-like"/>
    <property type="match status" value="1"/>
</dbReference>
<dbReference type="InterPro" id="IPR029062">
    <property type="entry name" value="Class_I_gatase-like"/>
</dbReference>
<feature type="domain" description="Glutamine amidotransferase" evidence="2">
    <location>
        <begin position="87"/>
        <end position="232"/>
    </location>
</feature>
<evidence type="ECO:0000313" key="4">
    <source>
        <dbReference type="Proteomes" id="UP000234331"/>
    </source>
</evidence>
<dbReference type="CDD" id="cd01741">
    <property type="entry name" value="GATase1_1"/>
    <property type="match status" value="1"/>
</dbReference>
<dbReference type="EMBL" id="FZMO01000547">
    <property type="protein sequence ID" value="SNQ51702.1"/>
    <property type="molecule type" value="Genomic_DNA"/>
</dbReference>
<evidence type="ECO:0000259" key="2">
    <source>
        <dbReference type="Pfam" id="PF00117"/>
    </source>
</evidence>
<dbReference type="InterPro" id="IPR044992">
    <property type="entry name" value="ChyE-like"/>
</dbReference>
<dbReference type="PROSITE" id="PS51273">
    <property type="entry name" value="GATASE_TYPE_1"/>
    <property type="match status" value="1"/>
</dbReference>
<organism evidence="3 4">
    <name type="scientific">Frankia canadensis</name>
    <dbReference type="NCBI Taxonomy" id="1836972"/>
    <lineage>
        <taxon>Bacteria</taxon>
        <taxon>Bacillati</taxon>
        <taxon>Actinomycetota</taxon>
        <taxon>Actinomycetes</taxon>
        <taxon>Frankiales</taxon>
        <taxon>Frankiaceae</taxon>
        <taxon>Frankia</taxon>
    </lineage>
</organism>
<dbReference type="Pfam" id="PF00117">
    <property type="entry name" value="GATase"/>
    <property type="match status" value="1"/>
</dbReference>
<sequence length="283" mass="29543">MALRRQTERPPAGAVVGLRVGDPTTGAVPGDGARLARAGGGARVSVQARAGSVVAVRHVPFEDLGILGPLLEARGYRARYVDAGVDAITDAELLAADLVIVLGGPVGVGDVCQYPFLGDEIRAVGARLERGRPTLGVCLGAQIIAHALGAEVTPTGRVEIGYSPLTFTPAGQGSVLAALGDGPVLHWHGDQFAIPPGADRLAETPGFPNQAFTAGPSVLGLQFHLEADHTQIERWLIGHAHELATHGLDPRELRADAHRHGPHLAARARAVFHAWLDQIDSSV</sequence>
<name>A0A2I2L1A1_9ACTN</name>
<dbReference type="Proteomes" id="UP000234331">
    <property type="component" value="Unassembled WGS sequence"/>
</dbReference>
<accession>A0A2I2L1A1</accession>
<dbReference type="AlphaFoldDB" id="A0A2I2L1A1"/>
<gene>
    <name evidence="3" type="ORF">FRACA_80002</name>
</gene>
<feature type="region of interest" description="Disordered" evidence="1">
    <location>
        <begin position="1"/>
        <end position="30"/>
    </location>
</feature>
<reference evidence="3 4" key="1">
    <citation type="submission" date="2017-06" db="EMBL/GenBank/DDBJ databases">
        <authorList>
            <person name="Kim H.J."/>
            <person name="Triplett B.A."/>
        </authorList>
    </citation>
    <scope>NUCLEOTIDE SEQUENCE [LARGE SCALE GENOMIC DNA]</scope>
    <source>
        <strain evidence="3">FRACA_ARgP5</strain>
    </source>
</reference>